<comment type="caution">
    <text evidence="1">The sequence shown here is derived from an EMBL/GenBank/DDBJ whole genome shotgun (WGS) entry which is preliminary data.</text>
</comment>
<keyword evidence="2" id="KW-1185">Reference proteome</keyword>
<gene>
    <name evidence="1" type="ORF">Psi01_60000</name>
</gene>
<dbReference type="EMBL" id="BOOJ01000052">
    <property type="protein sequence ID" value="GIH95370.1"/>
    <property type="molecule type" value="Genomic_DNA"/>
</dbReference>
<proteinExistence type="predicted"/>
<organism evidence="1 2">
    <name type="scientific">Planobispora siamensis</name>
    <dbReference type="NCBI Taxonomy" id="936338"/>
    <lineage>
        <taxon>Bacteria</taxon>
        <taxon>Bacillati</taxon>
        <taxon>Actinomycetota</taxon>
        <taxon>Actinomycetes</taxon>
        <taxon>Streptosporangiales</taxon>
        <taxon>Streptosporangiaceae</taxon>
        <taxon>Planobispora</taxon>
    </lineage>
</organism>
<dbReference type="AlphaFoldDB" id="A0A8J3SLI4"/>
<evidence type="ECO:0000313" key="2">
    <source>
        <dbReference type="Proteomes" id="UP000619788"/>
    </source>
</evidence>
<reference evidence="1 2" key="1">
    <citation type="submission" date="2021-01" db="EMBL/GenBank/DDBJ databases">
        <title>Whole genome shotgun sequence of Planobispora siamensis NBRC 107568.</title>
        <authorList>
            <person name="Komaki H."/>
            <person name="Tamura T."/>
        </authorList>
    </citation>
    <scope>NUCLEOTIDE SEQUENCE [LARGE SCALE GENOMIC DNA]</scope>
    <source>
        <strain evidence="1 2">NBRC 107568</strain>
    </source>
</reference>
<name>A0A8J3SLI4_9ACTN</name>
<protein>
    <submittedName>
        <fullName evidence="1">Uncharacterized protein</fullName>
    </submittedName>
</protein>
<evidence type="ECO:0000313" key="1">
    <source>
        <dbReference type="EMBL" id="GIH95370.1"/>
    </source>
</evidence>
<sequence>MGQVTRALAPCHCRRYDVACGRIATQEDLLCDTCRDGCSRISLSRPGAPPSTCPENAHVRVMFGFDISASGTSAAVASVDGVIVPPQGFEP</sequence>
<accession>A0A8J3SLI4</accession>
<dbReference type="Proteomes" id="UP000619788">
    <property type="component" value="Unassembled WGS sequence"/>
</dbReference>